<dbReference type="InterPro" id="IPR052169">
    <property type="entry name" value="CW_Biosynth-Accessory"/>
</dbReference>
<accession>A0A9D0ZFM2</accession>
<protein>
    <submittedName>
        <fullName evidence="5">CapA family protein</fullName>
    </submittedName>
</protein>
<dbReference type="SMART" id="SM00854">
    <property type="entry name" value="PGA_cap"/>
    <property type="match status" value="1"/>
</dbReference>
<reference evidence="5" key="2">
    <citation type="journal article" date="2021" name="PeerJ">
        <title>Extensive microbial diversity within the chicken gut microbiome revealed by metagenomics and culture.</title>
        <authorList>
            <person name="Gilroy R."/>
            <person name="Ravi A."/>
            <person name="Getino M."/>
            <person name="Pursley I."/>
            <person name="Horton D.L."/>
            <person name="Alikhan N.F."/>
            <person name="Baker D."/>
            <person name="Gharbi K."/>
            <person name="Hall N."/>
            <person name="Watson M."/>
            <person name="Adriaenssens E.M."/>
            <person name="Foster-Nyarko E."/>
            <person name="Jarju S."/>
            <person name="Secka A."/>
            <person name="Antonio M."/>
            <person name="Oren A."/>
            <person name="Chaudhuri R.R."/>
            <person name="La Ragione R."/>
            <person name="Hildebrand F."/>
            <person name="Pallen M.J."/>
        </authorList>
    </citation>
    <scope>NUCLEOTIDE SEQUENCE</scope>
    <source>
        <strain evidence="5">ChiBcolR7-354</strain>
    </source>
</reference>
<evidence type="ECO:0000313" key="5">
    <source>
        <dbReference type="EMBL" id="HIQ78464.1"/>
    </source>
</evidence>
<dbReference type="PANTHER" id="PTHR33393:SF12">
    <property type="entry name" value="CAPSULE BIOSYNTHESIS PROTEIN CAPA"/>
    <property type="match status" value="1"/>
</dbReference>
<evidence type="ECO:0000313" key="6">
    <source>
        <dbReference type="Proteomes" id="UP000824262"/>
    </source>
</evidence>
<keyword evidence="3" id="KW-0732">Signal</keyword>
<dbReference type="InterPro" id="IPR019079">
    <property type="entry name" value="Capsule_synth_CapA"/>
</dbReference>
<evidence type="ECO:0000256" key="1">
    <source>
        <dbReference type="ARBA" id="ARBA00005662"/>
    </source>
</evidence>
<dbReference type="PANTHER" id="PTHR33393">
    <property type="entry name" value="POLYGLUTAMINE SYNTHESIS ACCESSORY PROTEIN RV0574C-RELATED"/>
    <property type="match status" value="1"/>
</dbReference>
<dbReference type="InterPro" id="IPR029052">
    <property type="entry name" value="Metallo-depent_PP-like"/>
</dbReference>
<dbReference type="CDD" id="cd07381">
    <property type="entry name" value="MPP_CapA"/>
    <property type="match status" value="1"/>
</dbReference>
<dbReference type="Gene3D" id="3.60.21.10">
    <property type="match status" value="1"/>
</dbReference>
<dbReference type="Pfam" id="PF09587">
    <property type="entry name" value="PGA_cap"/>
    <property type="match status" value="1"/>
</dbReference>
<dbReference type="Proteomes" id="UP000824262">
    <property type="component" value="Unassembled WGS sequence"/>
</dbReference>
<reference evidence="5" key="1">
    <citation type="submission" date="2020-10" db="EMBL/GenBank/DDBJ databases">
        <authorList>
            <person name="Gilroy R."/>
        </authorList>
    </citation>
    <scope>NUCLEOTIDE SEQUENCE</scope>
    <source>
        <strain evidence="5">ChiBcolR7-354</strain>
    </source>
</reference>
<feature type="chain" id="PRO_5038393370" evidence="3">
    <location>
        <begin position="20"/>
        <end position="428"/>
    </location>
</feature>
<feature type="compositionally biased region" description="Low complexity" evidence="2">
    <location>
        <begin position="22"/>
        <end position="40"/>
    </location>
</feature>
<comment type="caution">
    <text evidence="5">The sequence shown here is derived from an EMBL/GenBank/DDBJ whole genome shotgun (WGS) entry which is preliminary data.</text>
</comment>
<comment type="similarity">
    <text evidence="1">Belongs to the CapA family.</text>
</comment>
<feature type="compositionally biased region" description="Pro residues" evidence="2">
    <location>
        <begin position="41"/>
        <end position="57"/>
    </location>
</feature>
<evidence type="ECO:0000256" key="2">
    <source>
        <dbReference type="SAM" id="MobiDB-lite"/>
    </source>
</evidence>
<dbReference type="EMBL" id="DVGA01000042">
    <property type="protein sequence ID" value="HIQ78464.1"/>
    <property type="molecule type" value="Genomic_DNA"/>
</dbReference>
<organism evidence="5 6">
    <name type="scientific">Candidatus Scatomorpha intestinavium</name>
    <dbReference type="NCBI Taxonomy" id="2840922"/>
    <lineage>
        <taxon>Bacteria</taxon>
        <taxon>Bacillati</taxon>
        <taxon>Bacillota</taxon>
        <taxon>Clostridia</taxon>
        <taxon>Eubacteriales</taxon>
        <taxon>Candidatus Scatomorpha</taxon>
    </lineage>
</organism>
<feature type="domain" description="Capsule synthesis protein CapA" evidence="4">
    <location>
        <begin position="62"/>
        <end position="325"/>
    </location>
</feature>
<evidence type="ECO:0000259" key="4">
    <source>
        <dbReference type="SMART" id="SM00854"/>
    </source>
</evidence>
<feature type="signal peptide" evidence="3">
    <location>
        <begin position="1"/>
        <end position="19"/>
    </location>
</feature>
<feature type="region of interest" description="Disordered" evidence="2">
    <location>
        <begin position="22"/>
        <end position="59"/>
    </location>
</feature>
<proteinExistence type="inferred from homology"/>
<gene>
    <name evidence="5" type="ORF">IAB77_04310</name>
</gene>
<name>A0A9D0ZFM2_9FIRM</name>
<evidence type="ECO:0000256" key="3">
    <source>
        <dbReference type="SAM" id="SignalP"/>
    </source>
</evidence>
<dbReference type="AlphaFoldDB" id="A0A9D0ZFM2"/>
<dbReference type="SUPFAM" id="SSF56300">
    <property type="entry name" value="Metallo-dependent phosphatases"/>
    <property type="match status" value="1"/>
</dbReference>
<sequence length="428" mass="46671">MILTAAVLLLAGSYMLSPAEGPAALPAPEAEETPSAAPSAAPAPTPTPTPEPTPEPTPSVARLLFAGDLVMHTSLNDEALQEDGTYDYAPIFEDVQELISSADYATCCLEAALTGDGDWTGYPTFHTPDGIAYSLAEVGFDLVNMASNHGFDAWAEGLVRTLDVLDDAGLDHVGAYRSAEERAETSGVLLKDINGIKIAFLDYTYGTNGFPLYDETYYLNVYARDYLTYCTDADWDMLSADLEAAKAMEPDKIVVTMHWGAEYLTGPTQYQKELADFLFENGADIIIGGHPHVPEPMELRRVTDEDGKERTCFLVYSLGNLISGQNRAYTDLTAAVNIELTKDPYTGETEITAAEYTPMIMIDLYDYGIADAPWRCRLWDLEEAIAGYEAGDDRGVITPGMYTRLLTSLDDCGRIFGPLEFPAEETAQ</sequence>